<name>A0ABX4J370_9HYPH</name>
<protein>
    <submittedName>
        <fullName evidence="1">Uncharacterized protein</fullName>
    </submittedName>
</protein>
<accession>A0ABX4J370</accession>
<proteinExistence type="predicted"/>
<dbReference type="Proteomes" id="UP000219972">
    <property type="component" value="Unassembled WGS sequence"/>
</dbReference>
<sequence length="103" mass="11359">MSYPSDFISELTCAANELDKLSVDEYRCLVKRAVRVAREMSLAADTRARRGNSVAVRDLEIAALMVEAAADNNEAEDVLLNLVGMIRALQIIVDGKTETRDDD</sequence>
<evidence type="ECO:0000313" key="1">
    <source>
        <dbReference type="EMBL" id="PDS49643.1"/>
    </source>
</evidence>
<reference evidence="1 2" key="1">
    <citation type="submission" date="2017-09" db="EMBL/GenBank/DDBJ databases">
        <title>Comparative genomics of rhizobia isolated from Phaseolus vulgaris in China.</title>
        <authorList>
            <person name="Tong W."/>
        </authorList>
    </citation>
    <scope>NUCLEOTIDE SEQUENCE [LARGE SCALE GENOMIC DNA]</scope>
    <source>
        <strain evidence="1 2">Y27</strain>
    </source>
</reference>
<gene>
    <name evidence="1" type="ORF">CO662_22895</name>
</gene>
<organism evidence="1 2">
    <name type="scientific">Rhizobium anhuiense</name>
    <dbReference type="NCBI Taxonomy" id="1184720"/>
    <lineage>
        <taxon>Bacteria</taxon>
        <taxon>Pseudomonadati</taxon>
        <taxon>Pseudomonadota</taxon>
        <taxon>Alphaproteobacteria</taxon>
        <taxon>Hyphomicrobiales</taxon>
        <taxon>Rhizobiaceae</taxon>
        <taxon>Rhizobium/Agrobacterium group</taxon>
        <taxon>Rhizobium</taxon>
    </lineage>
</organism>
<comment type="caution">
    <text evidence="1">The sequence shown here is derived from an EMBL/GenBank/DDBJ whole genome shotgun (WGS) entry which is preliminary data.</text>
</comment>
<evidence type="ECO:0000313" key="2">
    <source>
        <dbReference type="Proteomes" id="UP000219972"/>
    </source>
</evidence>
<dbReference type="EMBL" id="NWSL01000015">
    <property type="protein sequence ID" value="PDS49643.1"/>
    <property type="molecule type" value="Genomic_DNA"/>
</dbReference>
<keyword evidence="2" id="KW-1185">Reference proteome</keyword>
<dbReference type="RefSeq" id="WP_097544085.1">
    <property type="nucleotide sequence ID" value="NZ_NWSK01000026.1"/>
</dbReference>